<dbReference type="OrthoDB" id="2280160at2759"/>
<dbReference type="Proteomes" id="UP000716291">
    <property type="component" value="Unassembled WGS sequence"/>
</dbReference>
<comment type="caution">
    <text evidence="1">The sequence shown here is derived from an EMBL/GenBank/DDBJ whole genome shotgun (WGS) entry which is preliminary data.</text>
</comment>
<name>A0A9P7BQV6_RHIOR</name>
<dbReference type="EMBL" id="JAANQT010001281">
    <property type="protein sequence ID" value="KAG1305792.1"/>
    <property type="molecule type" value="Genomic_DNA"/>
</dbReference>
<reference evidence="1" key="1">
    <citation type="journal article" date="2020" name="Microb. Genom.">
        <title>Genetic diversity of clinical and environmental Mucorales isolates obtained from an investigation of mucormycosis cases among solid organ transplant recipients.</title>
        <authorList>
            <person name="Nguyen M.H."/>
            <person name="Kaul D."/>
            <person name="Muto C."/>
            <person name="Cheng S.J."/>
            <person name="Richter R.A."/>
            <person name="Bruno V.M."/>
            <person name="Liu G."/>
            <person name="Beyhan S."/>
            <person name="Sundermann A.J."/>
            <person name="Mounaud S."/>
            <person name="Pasculle A.W."/>
            <person name="Nierman W.C."/>
            <person name="Driscoll E."/>
            <person name="Cumbie R."/>
            <person name="Clancy C.J."/>
            <person name="Dupont C.L."/>
        </authorList>
    </citation>
    <scope>NUCLEOTIDE SEQUENCE</scope>
    <source>
        <strain evidence="1">GL11</strain>
    </source>
</reference>
<accession>A0A9P7BQV6</accession>
<evidence type="ECO:0000313" key="1">
    <source>
        <dbReference type="EMBL" id="KAG1305792.1"/>
    </source>
</evidence>
<keyword evidence="2" id="KW-1185">Reference proteome</keyword>
<sequence>MTSQGDLLTCKIPFSERPGSDQMSKFVLKHPDVKNIITRTLMDTSGDAYRIGDAEWDHGLRSDVLYEPMHVSLDQPPIIVEVQAMVNADFMNRAAHYSKDFLNQSIKRETELLDTIISVCNIGIQHYERILNTAERMQYDSPSLQEEAVSGIQKLQQVKRRFEEVDTEEPSNDTTIDHFALTDKQFAYNRYARILKKYIKDEAFETNFKIWRKSDSAEDYWIEKIHSSTTKKSRRNAALHIQKAVINEYSQLDKYLERESTLSDTTTNESEYTESEQHSVYRLTFDELNDNSLKSSTSKYVLYKKQTKFNKRMGLSCITFPPAEKLFILKRHSLSDGCYLMIRQFKRAVEETKPSIPADWSQPSDKFWPLLYSMLTYTLNIINIDQKNAHLKQHVVKKSEPDFITKYVTNFLQNIMFAYQDHLFFRWDTSSKAYDESKKKKRPDFIICTSDGFEVGYGEIKPPDTNSNEEKEDRCRVLREYRQITENGAQMRKNLSDIRILSLSYIFLISDDDHCSLSRLLPKQQLAVMKNFNLKQYLEFMEDDVLIACRKMQRSLYNEEMCEEEREDTIDLIKNSRNSRYIKTAVKITKDIIPHIFNKFLNRQEGEANQIIELLRPFLLHCWTSRLTGVKYEWLTYHLLSHPQFPSSQLMMSDYVLFVEPYSSITFELCFVEVKRKGNHCDENNNQVVQIPSDASRFSDLSQQHDLSR</sequence>
<evidence type="ECO:0000313" key="2">
    <source>
        <dbReference type="Proteomes" id="UP000716291"/>
    </source>
</evidence>
<dbReference type="AlphaFoldDB" id="A0A9P7BQV6"/>
<organism evidence="1 2">
    <name type="scientific">Rhizopus oryzae</name>
    <name type="common">Mucormycosis agent</name>
    <name type="synonym">Rhizopus arrhizus var. delemar</name>
    <dbReference type="NCBI Taxonomy" id="64495"/>
    <lineage>
        <taxon>Eukaryota</taxon>
        <taxon>Fungi</taxon>
        <taxon>Fungi incertae sedis</taxon>
        <taxon>Mucoromycota</taxon>
        <taxon>Mucoromycotina</taxon>
        <taxon>Mucoromycetes</taxon>
        <taxon>Mucorales</taxon>
        <taxon>Mucorineae</taxon>
        <taxon>Rhizopodaceae</taxon>
        <taxon>Rhizopus</taxon>
    </lineage>
</organism>
<proteinExistence type="predicted"/>
<gene>
    <name evidence="1" type="ORF">G6F64_008099</name>
</gene>
<protein>
    <submittedName>
        <fullName evidence="1">Uncharacterized protein</fullName>
    </submittedName>
</protein>